<dbReference type="SUPFAM" id="SSF56204">
    <property type="entry name" value="Hect, E3 ligase catalytic domain"/>
    <property type="match status" value="1"/>
</dbReference>
<proteinExistence type="predicted"/>
<comment type="caution">
    <text evidence="5">Lacks conserved residue(s) required for the propagation of feature annotation.</text>
</comment>
<dbReference type="GO" id="GO:0000209">
    <property type="term" value="P:protein polyubiquitination"/>
    <property type="evidence" value="ECO:0007669"/>
    <property type="project" value="InterPro"/>
</dbReference>
<accession>A0AAW0IB41</accession>
<evidence type="ECO:0000313" key="7">
    <source>
        <dbReference type="EMBL" id="KAK7811479.1"/>
    </source>
</evidence>
<evidence type="ECO:0000259" key="6">
    <source>
        <dbReference type="PROSITE" id="PS50237"/>
    </source>
</evidence>
<organism evidence="7 8">
    <name type="scientific">Myodes glareolus</name>
    <name type="common">Bank vole</name>
    <name type="synonym">Clethrionomys glareolus</name>
    <dbReference type="NCBI Taxonomy" id="447135"/>
    <lineage>
        <taxon>Eukaryota</taxon>
        <taxon>Metazoa</taxon>
        <taxon>Chordata</taxon>
        <taxon>Craniata</taxon>
        <taxon>Vertebrata</taxon>
        <taxon>Euteleostomi</taxon>
        <taxon>Mammalia</taxon>
        <taxon>Eutheria</taxon>
        <taxon>Euarchontoglires</taxon>
        <taxon>Glires</taxon>
        <taxon>Rodentia</taxon>
        <taxon>Myomorpha</taxon>
        <taxon>Muroidea</taxon>
        <taxon>Cricetidae</taxon>
        <taxon>Arvicolinae</taxon>
        <taxon>Myodes</taxon>
    </lineage>
</organism>
<dbReference type="PROSITE" id="PS50237">
    <property type="entry name" value="HECT"/>
    <property type="match status" value="1"/>
</dbReference>
<keyword evidence="8" id="KW-1185">Reference proteome</keyword>
<evidence type="ECO:0000256" key="4">
    <source>
        <dbReference type="ARBA" id="ARBA00022786"/>
    </source>
</evidence>
<comment type="catalytic activity">
    <reaction evidence="1">
        <text>S-ubiquitinyl-[E2 ubiquitin-conjugating enzyme]-L-cysteine + [acceptor protein]-L-lysine = [E2 ubiquitin-conjugating enzyme]-L-cysteine + N(6)-ubiquitinyl-[acceptor protein]-L-lysine.</text>
        <dbReference type="EC" id="2.3.2.26"/>
    </reaction>
</comment>
<protein>
    <recommendedName>
        <fullName evidence="2">HECT-type E3 ubiquitin transferase</fullName>
        <ecNumber evidence="2">2.3.2.26</ecNumber>
    </recommendedName>
</protein>
<dbReference type="PANTHER" id="PTHR45700">
    <property type="entry name" value="UBIQUITIN-PROTEIN LIGASE E3C"/>
    <property type="match status" value="1"/>
</dbReference>
<feature type="domain" description="HECT" evidence="6">
    <location>
        <begin position="66"/>
        <end position="163"/>
    </location>
</feature>
<keyword evidence="4 5" id="KW-0833">Ubl conjugation pathway</keyword>
<comment type="caution">
    <text evidence="7">The sequence shown here is derived from an EMBL/GenBank/DDBJ whole genome shotgun (WGS) entry which is preliminary data.</text>
</comment>
<reference evidence="7 8" key="1">
    <citation type="journal article" date="2023" name="bioRxiv">
        <title>Conserved and derived expression patterns and positive selection on dental genes reveal complex evolutionary context of ever-growing rodent molars.</title>
        <authorList>
            <person name="Calamari Z.T."/>
            <person name="Song A."/>
            <person name="Cohen E."/>
            <person name="Akter M."/>
            <person name="Roy R.D."/>
            <person name="Hallikas O."/>
            <person name="Christensen M.M."/>
            <person name="Li P."/>
            <person name="Marangoni P."/>
            <person name="Jernvall J."/>
            <person name="Klein O.D."/>
        </authorList>
    </citation>
    <scope>NUCLEOTIDE SEQUENCE [LARGE SCALE GENOMIC DNA]</scope>
    <source>
        <strain evidence="7">V071</strain>
    </source>
</reference>
<evidence type="ECO:0000256" key="3">
    <source>
        <dbReference type="ARBA" id="ARBA00022679"/>
    </source>
</evidence>
<sequence length="176" mass="20142">MGGPPMWAVGIIPNEEDPEDWVELESFPLQEEEQSMEREASFLTKMQPLFCQSGVGLLFHPFLMELAHGLKELLSYEGNVEEDFYSTFQLLRPEEVEILVCGSPELDMHALQRSTQYDGYAKTDLTIRYFWDVVLGFPLDLQKKLLHFTTGSDRVPVGGMADLNFKISKNETSTNW</sequence>
<dbReference type="PANTHER" id="PTHR45700:SF9">
    <property type="entry name" value="HECT-TYPE E3 UBIQUITIN TRANSFERASE"/>
    <property type="match status" value="1"/>
</dbReference>
<evidence type="ECO:0000313" key="8">
    <source>
        <dbReference type="Proteomes" id="UP001488838"/>
    </source>
</evidence>
<dbReference type="AlphaFoldDB" id="A0AAW0IB41"/>
<dbReference type="Gene3D" id="3.30.2410.10">
    <property type="entry name" value="Hect, E3 ligase catalytic domain"/>
    <property type="match status" value="1"/>
</dbReference>
<dbReference type="Proteomes" id="UP001488838">
    <property type="component" value="Unassembled WGS sequence"/>
</dbReference>
<dbReference type="GO" id="GO:0061630">
    <property type="term" value="F:ubiquitin protein ligase activity"/>
    <property type="evidence" value="ECO:0007669"/>
    <property type="project" value="UniProtKB-EC"/>
</dbReference>
<dbReference type="InterPro" id="IPR035983">
    <property type="entry name" value="Hect_E3_ubiquitin_ligase"/>
</dbReference>
<dbReference type="EC" id="2.3.2.26" evidence="2"/>
<evidence type="ECO:0000256" key="5">
    <source>
        <dbReference type="PROSITE-ProRule" id="PRU00104"/>
    </source>
</evidence>
<evidence type="ECO:0000256" key="1">
    <source>
        <dbReference type="ARBA" id="ARBA00000885"/>
    </source>
</evidence>
<gene>
    <name evidence="7" type="ORF">U0070_008680</name>
</gene>
<dbReference type="InterPro" id="IPR000569">
    <property type="entry name" value="HECT_dom"/>
</dbReference>
<dbReference type="Pfam" id="PF00632">
    <property type="entry name" value="HECT"/>
    <property type="match status" value="1"/>
</dbReference>
<evidence type="ECO:0000256" key="2">
    <source>
        <dbReference type="ARBA" id="ARBA00012485"/>
    </source>
</evidence>
<name>A0AAW0IB41_MYOGA</name>
<dbReference type="EMBL" id="JBBHLL010000172">
    <property type="protein sequence ID" value="KAK7811479.1"/>
    <property type="molecule type" value="Genomic_DNA"/>
</dbReference>
<keyword evidence="3" id="KW-0808">Transferase</keyword>
<dbReference type="InterPro" id="IPR044611">
    <property type="entry name" value="E3A/B/C-like"/>
</dbReference>